<dbReference type="EMBL" id="BPQB01000012">
    <property type="protein sequence ID" value="GJE89375.1"/>
    <property type="molecule type" value="Genomic_DNA"/>
</dbReference>
<gene>
    <name evidence="12" type="ORF">PsYK624_054750</name>
</gene>
<feature type="binding site" evidence="8">
    <location>
        <begin position="95"/>
        <end position="98"/>
    </location>
    <ligand>
        <name>FAD</name>
        <dbReference type="ChEBI" id="CHEBI:57692"/>
    </ligand>
</feature>
<comment type="cofactor">
    <cofactor evidence="1 8">
        <name>FAD</name>
        <dbReference type="ChEBI" id="CHEBI:57692"/>
    </cofactor>
</comment>
<keyword evidence="3 9" id="KW-0285">Flavoprotein</keyword>
<dbReference type="GO" id="GO:0050660">
    <property type="term" value="F:flavin adenine dinucleotide binding"/>
    <property type="evidence" value="ECO:0007669"/>
    <property type="project" value="InterPro"/>
</dbReference>
<dbReference type="Pfam" id="PF00732">
    <property type="entry name" value="GMC_oxred_N"/>
    <property type="match status" value="1"/>
</dbReference>
<evidence type="ECO:0000256" key="6">
    <source>
        <dbReference type="ARBA" id="ARBA00023002"/>
    </source>
</evidence>
<comment type="similarity">
    <text evidence="2 9">Belongs to the GMC oxidoreductase family.</text>
</comment>
<keyword evidence="4" id="KW-0732">Signal</keyword>
<dbReference type="SUPFAM" id="SSF51905">
    <property type="entry name" value="FAD/NAD(P)-binding domain"/>
    <property type="match status" value="1"/>
</dbReference>
<feature type="domain" description="Glucose-methanol-choline oxidoreductase N-terminal" evidence="11">
    <location>
        <begin position="316"/>
        <end position="330"/>
    </location>
</feature>
<evidence type="ECO:0000256" key="1">
    <source>
        <dbReference type="ARBA" id="ARBA00001974"/>
    </source>
</evidence>
<dbReference type="InterPro" id="IPR007867">
    <property type="entry name" value="GMC_OxRtase_C"/>
</dbReference>
<dbReference type="PANTHER" id="PTHR11552">
    <property type="entry name" value="GLUCOSE-METHANOL-CHOLINE GMC OXIDOREDUCTASE"/>
    <property type="match status" value="1"/>
</dbReference>
<dbReference type="Gene3D" id="3.50.50.60">
    <property type="entry name" value="FAD/NAD(P)-binding domain"/>
    <property type="match status" value="1"/>
</dbReference>
<dbReference type="OrthoDB" id="269227at2759"/>
<evidence type="ECO:0000256" key="3">
    <source>
        <dbReference type="ARBA" id="ARBA00022630"/>
    </source>
</evidence>
<proteinExistence type="inferred from homology"/>
<evidence type="ECO:0000313" key="12">
    <source>
        <dbReference type="EMBL" id="GJE89375.1"/>
    </source>
</evidence>
<keyword evidence="13" id="KW-1185">Reference proteome</keyword>
<evidence type="ECO:0000256" key="2">
    <source>
        <dbReference type="ARBA" id="ARBA00010790"/>
    </source>
</evidence>
<organism evidence="12 13">
    <name type="scientific">Phanerochaete sordida</name>
    <dbReference type="NCBI Taxonomy" id="48140"/>
    <lineage>
        <taxon>Eukaryota</taxon>
        <taxon>Fungi</taxon>
        <taxon>Dikarya</taxon>
        <taxon>Basidiomycota</taxon>
        <taxon>Agaricomycotina</taxon>
        <taxon>Agaricomycetes</taxon>
        <taxon>Polyporales</taxon>
        <taxon>Phanerochaetaceae</taxon>
        <taxon>Phanerochaete</taxon>
    </lineage>
</organism>
<protein>
    <submittedName>
        <fullName evidence="12">GMC oxidoreductase</fullName>
    </submittedName>
</protein>
<dbReference type="Gene3D" id="4.10.450.10">
    <property type="entry name" value="Glucose Oxidase, domain 2"/>
    <property type="match status" value="1"/>
</dbReference>
<dbReference type="PROSITE" id="PS00624">
    <property type="entry name" value="GMC_OXRED_2"/>
    <property type="match status" value="1"/>
</dbReference>
<dbReference type="PROSITE" id="PS00623">
    <property type="entry name" value="GMC_OXRED_1"/>
    <property type="match status" value="1"/>
</dbReference>
<feature type="active site" description="Proton donor" evidence="7">
    <location>
        <position position="562"/>
    </location>
</feature>
<dbReference type="Proteomes" id="UP000703269">
    <property type="component" value="Unassembled WGS sequence"/>
</dbReference>
<reference evidence="12 13" key="1">
    <citation type="submission" date="2021-08" db="EMBL/GenBank/DDBJ databases">
        <title>Draft Genome Sequence of Phanerochaete sordida strain YK-624.</title>
        <authorList>
            <person name="Mori T."/>
            <person name="Dohra H."/>
            <person name="Suzuki T."/>
            <person name="Kawagishi H."/>
            <person name="Hirai H."/>
        </authorList>
    </citation>
    <scope>NUCLEOTIDE SEQUENCE [LARGE SCALE GENOMIC DNA]</scope>
    <source>
        <strain evidence="12 13">YK-624</strain>
    </source>
</reference>
<dbReference type="InterPro" id="IPR027424">
    <property type="entry name" value="Glucose_Oxidase_domain_2"/>
</dbReference>
<name>A0A9P3G7Q5_9APHY</name>
<keyword evidence="6" id="KW-0560">Oxidoreductase</keyword>
<dbReference type="SUPFAM" id="SSF54373">
    <property type="entry name" value="FAD-linked reductases, C-terminal domain"/>
    <property type="match status" value="1"/>
</dbReference>
<keyword evidence="5 8" id="KW-0274">FAD</keyword>
<dbReference type="AlphaFoldDB" id="A0A9P3G7Q5"/>
<dbReference type="PIRSF" id="PIRSF000137">
    <property type="entry name" value="Alcohol_oxidase"/>
    <property type="match status" value="1"/>
</dbReference>
<feature type="domain" description="Glucose-methanol-choline oxidoreductase N-terminal" evidence="10">
    <location>
        <begin position="85"/>
        <end position="108"/>
    </location>
</feature>
<evidence type="ECO:0000259" key="10">
    <source>
        <dbReference type="PROSITE" id="PS00623"/>
    </source>
</evidence>
<evidence type="ECO:0000256" key="5">
    <source>
        <dbReference type="ARBA" id="ARBA00022827"/>
    </source>
</evidence>
<evidence type="ECO:0000313" key="13">
    <source>
        <dbReference type="Proteomes" id="UP000703269"/>
    </source>
</evidence>
<comment type="caution">
    <text evidence="12">The sequence shown here is derived from an EMBL/GenBank/DDBJ whole genome shotgun (WGS) entry which is preliminary data.</text>
</comment>
<feature type="active site" description="Proton acceptor" evidence="7">
    <location>
        <position position="605"/>
    </location>
</feature>
<dbReference type="InterPro" id="IPR012132">
    <property type="entry name" value="GMC_OxRdtase"/>
</dbReference>
<evidence type="ECO:0000256" key="7">
    <source>
        <dbReference type="PIRSR" id="PIRSR000137-1"/>
    </source>
</evidence>
<dbReference type="InterPro" id="IPR036188">
    <property type="entry name" value="FAD/NAD-bd_sf"/>
</dbReference>
<sequence length="632" mass="66439">MPSIVTATPPADAHFDFVIVGGGTAGLALGARLSAHPHLSVLTIEAGHDDRGSSLTQSAFTYGQTRGTPLNWNWETAEGRKMNGGRTLGGSSAINGVVWTRGQDAQYDSWNELLAPEERGVGWGWGGERGLLHYMKKSETFHEPTPEQRAELNATHTPAAHGSKGPVHASFPSSAHLASRASRAGIKQEAFIQACKTAPGFELFAGEDVNAGRPTGVFVTPLSLDPTRDDSRSTAAEAYLTPVEHTRSNWTVLVGYTATKVLFADAESSTGLRRAISVRIAPSPPYASSVSAPTPAASPEHEFVVHAAREVILSAGAIHSPALLQLSGVGPPELLKSLGIPLEVALEGVGRNLQDQAGVPVLANTDVVDTSPRIQNALAFPDAEALFAFGGTNGEVPDAESVLAVGNAGAEEQGARTATAMPTGDGVVSAEAWRAIAAVQMKNMFHDKAPLAELFFLLAGPSALGMLTWGLLPLSRGHIFITSTNPFSPPAIHGAYFTHPFDMAVAIASARAARRLLRTAPLRGLVREETRPGAAVPDPDGDGGSDADWETWIREVYVAGDHMVGSAAMMRRELGGVVDARLRVYGTENVRVVDASIVPLQVSAHLCATVYGVAEKAADLILEDFGVVAPSQ</sequence>
<dbReference type="Gene3D" id="3.30.560.10">
    <property type="entry name" value="Glucose Oxidase, domain 3"/>
    <property type="match status" value="1"/>
</dbReference>
<evidence type="ECO:0000256" key="9">
    <source>
        <dbReference type="RuleBase" id="RU003968"/>
    </source>
</evidence>
<dbReference type="GO" id="GO:0016614">
    <property type="term" value="F:oxidoreductase activity, acting on CH-OH group of donors"/>
    <property type="evidence" value="ECO:0007669"/>
    <property type="project" value="InterPro"/>
</dbReference>
<accession>A0A9P3G7Q5</accession>
<evidence type="ECO:0000256" key="8">
    <source>
        <dbReference type="PIRSR" id="PIRSR000137-2"/>
    </source>
</evidence>
<dbReference type="InterPro" id="IPR000172">
    <property type="entry name" value="GMC_OxRdtase_N"/>
</dbReference>
<evidence type="ECO:0000259" key="11">
    <source>
        <dbReference type="PROSITE" id="PS00624"/>
    </source>
</evidence>
<evidence type="ECO:0000256" key="4">
    <source>
        <dbReference type="ARBA" id="ARBA00022729"/>
    </source>
</evidence>
<dbReference type="PANTHER" id="PTHR11552:SF201">
    <property type="entry name" value="GLUCOSE-METHANOL-CHOLINE OXIDOREDUCTASE N-TERMINAL DOMAIN-CONTAINING PROTEIN"/>
    <property type="match status" value="1"/>
</dbReference>
<dbReference type="Pfam" id="PF05199">
    <property type="entry name" value="GMC_oxred_C"/>
    <property type="match status" value="1"/>
</dbReference>